<evidence type="ECO:0000256" key="4">
    <source>
        <dbReference type="ARBA" id="ARBA00022692"/>
    </source>
</evidence>
<evidence type="ECO:0000256" key="6">
    <source>
        <dbReference type="ARBA" id="ARBA00023136"/>
    </source>
</evidence>
<dbReference type="SUPFAM" id="SSF56935">
    <property type="entry name" value="Porins"/>
    <property type="match status" value="1"/>
</dbReference>
<evidence type="ECO:0000256" key="5">
    <source>
        <dbReference type="ARBA" id="ARBA00023077"/>
    </source>
</evidence>
<evidence type="ECO:0000256" key="1">
    <source>
        <dbReference type="ARBA" id="ARBA00004571"/>
    </source>
</evidence>
<evidence type="ECO:0008006" key="14">
    <source>
        <dbReference type="Google" id="ProtNLM"/>
    </source>
</evidence>
<evidence type="ECO:0000313" key="13">
    <source>
        <dbReference type="Proteomes" id="UP000030101"/>
    </source>
</evidence>
<reference evidence="12 13" key="1">
    <citation type="submission" date="2014-08" db="EMBL/GenBank/DDBJ databases">
        <title>Porphyromonas canoris strain:OH2762 Genome sequencing.</title>
        <authorList>
            <person name="Wallis C."/>
            <person name="Deusch O."/>
            <person name="O'Flynn C."/>
            <person name="Davis I."/>
            <person name="Jospin G."/>
            <person name="Darling A.E."/>
            <person name="Coil D.A."/>
            <person name="Alexiev A."/>
            <person name="Horsfall A."/>
            <person name="Kirkwood N."/>
            <person name="Harris S."/>
            <person name="Eisen J.A."/>
        </authorList>
    </citation>
    <scope>NUCLEOTIDE SEQUENCE [LARGE SCALE GENOMIC DNA]</scope>
    <source>
        <strain evidence="13">COT-108 OH2762</strain>
    </source>
</reference>
<dbReference type="Gene3D" id="2.40.170.20">
    <property type="entry name" value="TonB-dependent receptor, beta-barrel domain"/>
    <property type="match status" value="1"/>
</dbReference>
<comment type="caution">
    <text evidence="12">The sequence shown here is derived from an EMBL/GenBank/DDBJ whole genome shotgun (WGS) entry which is preliminary data.</text>
</comment>
<dbReference type="InterPro" id="IPR023996">
    <property type="entry name" value="TonB-dep_OMP_SusC/RagA"/>
</dbReference>
<keyword evidence="6 8" id="KW-0472">Membrane</keyword>
<sequence>MPAAEKTLVVSFAGMKTQEVTAGTNIRVLLQDDVAVIDEVLVTAFGKSKKSAFTGSATQVSAEELGKRQVSNVTQAIAGKVPGVSVTSGNNQPGTSASLLIRGPGSFSAGRGPLYVVDGVPYDGDVSSINPQDVETFTLLKDAASAALYGARGANGVVLIQTKSGSKVKDAMNITFEARYGVNQRGVPDYDVVADPKVYAAKYFEAIYNSEIQKDGATIEGALAAANGIYFSKDPKVANLVYHPFTAPDGATWFERQSNGYFLMNPAITVGTIYEHGGKKYWLQPDNWSKEVFTTNPRQEYNFSLSGRSAKASYYMSAGYLSDKGYIVASSFDRFTTRLRGDFTPVEWLTVGANMAFTHYITNSLDNTAEGGNSGNIFAVTNFIGPVYPLYVRGEDKSIAIDKFGNTIYDFGTEEYSGLKRPFLSISNPMALYNLDTNRATADVISVKGYADFSILDGLKATINAGVDTDNTMFLDKRNVFYGQFAGYGGIISRTTQRINSLNTQQLLTYVNNFGQHSLDFLLGHEFYKYQSNSLYGSKEKMYDPNATELTGAILKPNTSSSLGRYATEGYLGRAQYNYASKYFAQASFRRDASSRFRKENRWGNFWSVGGSWLISKEDFMSQVSFVNMLKVKVSYGMQGNDAIGNFRYMDLYTVQNANDKLATSFASKGNENLTWETSANLNAGIEFSLFNNRLSGGIDVYRRKVTDMLFQRKTPNSIGYGSYYDNIGAMSNTGIDFELMGTLIKNKDLEWTLSVNGGYFKNTLDKLPEEWEAVEGGYRDGSFVYRVGGSIYDRAFVHYRGVNEKGQALYQIYNKEKNEYETTTNWNEANKAENRVILTDVRPYLTGGLSTSLSFMDFDLSATATYALGGRTYDSTYQSLMHGGTNTGHAWHKDILNSWTKESPSTNVPMVNYAGKFMDSTSDRFLVSRSYLALNNITLGYTLPKSLLKSMNISAARVYVVADNLALFSARKGLDPRFGSGVGYKTIRSLSAGVRITL</sequence>
<dbReference type="EMBL" id="JQZV01000013">
    <property type="protein sequence ID" value="KGN91925.1"/>
    <property type="molecule type" value="Genomic_DNA"/>
</dbReference>
<dbReference type="InterPro" id="IPR037066">
    <property type="entry name" value="Plug_dom_sf"/>
</dbReference>
<evidence type="ECO:0000259" key="11">
    <source>
        <dbReference type="Pfam" id="PF07715"/>
    </source>
</evidence>
<comment type="subcellular location">
    <subcellularLocation>
        <location evidence="1 8">Cell outer membrane</location>
        <topology evidence="1 8">Multi-pass membrane protein</topology>
    </subcellularLocation>
</comment>
<keyword evidence="3 8" id="KW-1134">Transmembrane beta strand</keyword>
<dbReference type="InterPro" id="IPR036942">
    <property type="entry name" value="Beta-barrel_TonB_sf"/>
</dbReference>
<dbReference type="PROSITE" id="PS52016">
    <property type="entry name" value="TONB_DEPENDENT_REC_3"/>
    <property type="match status" value="1"/>
</dbReference>
<keyword evidence="13" id="KW-1185">Reference proteome</keyword>
<feature type="domain" description="TonB-dependent receptor plug" evidence="11">
    <location>
        <begin position="50"/>
        <end position="157"/>
    </location>
</feature>
<dbReference type="Proteomes" id="UP000030101">
    <property type="component" value="Unassembled WGS sequence"/>
</dbReference>
<gene>
    <name evidence="12" type="ORF">HQ43_07625</name>
</gene>
<name>A0ABR4XLS6_9PORP</name>
<feature type="domain" description="TonB-dependent receptor-like beta-barrel" evidence="10">
    <location>
        <begin position="442"/>
        <end position="966"/>
    </location>
</feature>
<evidence type="ECO:0000259" key="10">
    <source>
        <dbReference type="Pfam" id="PF00593"/>
    </source>
</evidence>
<evidence type="ECO:0000313" key="12">
    <source>
        <dbReference type="EMBL" id="KGN91925.1"/>
    </source>
</evidence>
<evidence type="ECO:0000256" key="2">
    <source>
        <dbReference type="ARBA" id="ARBA00022448"/>
    </source>
</evidence>
<dbReference type="InterPro" id="IPR023997">
    <property type="entry name" value="TonB-dep_OMP_SusC/RagA_CS"/>
</dbReference>
<comment type="similarity">
    <text evidence="8 9">Belongs to the TonB-dependent receptor family.</text>
</comment>
<dbReference type="Gene3D" id="2.170.130.10">
    <property type="entry name" value="TonB-dependent receptor, plug domain"/>
    <property type="match status" value="1"/>
</dbReference>
<keyword evidence="2 8" id="KW-0813">Transport</keyword>
<dbReference type="NCBIfam" id="TIGR04056">
    <property type="entry name" value="OMP_RagA_SusC"/>
    <property type="match status" value="1"/>
</dbReference>
<evidence type="ECO:0000256" key="7">
    <source>
        <dbReference type="ARBA" id="ARBA00023237"/>
    </source>
</evidence>
<dbReference type="InterPro" id="IPR000531">
    <property type="entry name" value="Beta-barrel_TonB"/>
</dbReference>
<protein>
    <recommendedName>
        <fullName evidence="14">TonB-linked outer membrane protein, SusC/RagA family</fullName>
    </recommendedName>
</protein>
<dbReference type="NCBIfam" id="TIGR04057">
    <property type="entry name" value="SusC_RagA_signa"/>
    <property type="match status" value="1"/>
</dbReference>
<evidence type="ECO:0000256" key="8">
    <source>
        <dbReference type="PROSITE-ProRule" id="PRU01360"/>
    </source>
</evidence>
<accession>A0ABR4XLS6</accession>
<proteinExistence type="inferred from homology"/>
<keyword evidence="4 8" id="KW-0812">Transmembrane</keyword>
<keyword evidence="7 8" id="KW-0998">Cell outer membrane</keyword>
<keyword evidence="5 9" id="KW-0798">TonB box</keyword>
<dbReference type="Pfam" id="PF07715">
    <property type="entry name" value="Plug"/>
    <property type="match status" value="1"/>
</dbReference>
<dbReference type="InterPro" id="IPR039426">
    <property type="entry name" value="TonB-dep_rcpt-like"/>
</dbReference>
<evidence type="ECO:0000256" key="3">
    <source>
        <dbReference type="ARBA" id="ARBA00022452"/>
    </source>
</evidence>
<evidence type="ECO:0000256" key="9">
    <source>
        <dbReference type="RuleBase" id="RU003357"/>
    </source>
</evidence>
<dbReference type="InterPro" id="IPR012910">
    <property type="entry name" value="Plug_dom"/>
</dbReference>
<organism evidence="12 13">
    <name type="scientific">Porphyromonas canoris</name>
    <dbReference type="NCBI Taxonomy" id="36875"/>
    <lineage>
        <taxon>Bacteria</taxon>
        <taxon>Pseudomonadati</taxon>
        <taxon>Bacteroidota</taxon>
        <taxon>Bacteroidia</taxon>
        <taxon>Bacteroidales</taxon>
        <taxon>Porphyromonadaceae</taxon>
        <taxon>Porphyromonas</taxon>
    </lineage>
</organism>
<dbReference type="Pfam" id="PF00593">
    <property type="entry name" value="TonB_dep_Rec_b-barrel"/>
    <property type="match status" value="1"/>
</dbReference>